<name>A0ABR2XX53_9PEZI</name>
<feature type="compositionally biased region" description="Low complexity" evidence="5">
    <location>
        <begin position="736"/>
        <end position="763"/>
    </location>
</feature>
<gene>
    <name evidence="7" type="ORF">SCAR479_04795</name>
</gene>
<feature type="compositionally biased region" description="Basic and acidic residues" evidence="5">
    <location>
        <begin position="561"/>
        <end position="571"/>
    </location>
</feature>
<feature type="compositionally biased region" description="Low complexity" evidence="5">
    <location>
        <begin position="170"/>
        <end position="181"/>
    </location>
</feature>
<sequence length="909" mass="99729">MASNRGISFLNALLRSSRTPSPFVTVPLLRPYPRLPRTLQPAQFTRRYAHQIPKPSRPVPPAGKDDGTNGEKKPRKLMEPHYELTFTCVPCSSRSTHTISKQGYHKGSVLITCPSCRNRHVISDHLNIFGDRKLTIEDLMRERGQLVKRGTLGVDGDIEFWEDGTQTERGAGSSTAAKTGGPSELEAPNRDEEASTAREPRNPTAATTASSPATTATSPLSGSGPRPQLSDTPSTNATPSTRRQYHIDRVSQDGALQNSYGLSHGDFAELRRGLRRSGQSNRQASSSGRAFRVRRVRVTKPEKQQAAASSPPATIPKPLQTWLNLEKSVDGEAAWDTASGLGSELLPFWSTFGKAFEETSHNTETPAYDSNQLNVFRKQVPHNLPEFCNPNLRAQVLIASEAQNPKPSCDSANIGQAYEPAAVDRPDWLQQESSPNPDYWANSPPLRYGPSLGHTEVRKHIPTASAVAILRIRFGRASDGQALKSAAVDRPGLLQQESLTNVDSVNTEQSLPLQGRPNPSKPKAGELRGATRTKNEPKARKGRGASRKESKPKARKGRGASRKESKPKAREPIAASLEESKPKARELIGASLQENKPKTRELRGASRKTSKPIQIVFERGKPAKGDFKWPQNVKPTIGAAKDPAEFLVTKQSLPLQGNQIVFERGQTAVEDSTLPQSFEPGMSEPNNSPESSRARFIDVDSKFRPQHYDASERESLLCVDTASEFITTQPEPTHFSTPASTSASTPASTSASTPASTSASTPAFTQRPEQEPAQDSIKEPAKKPRKRAMYAWPEGATEPVKVKVDSRGNIAPWPQEQTRQWSRRLIKSPHSHKIASTKEGDPNASTSPETIIAQMMAKVIPPQPLPEKTYQRITKGVESARMLPPQRVQLEDFDASRTVMKKGSKYQKE</sequence>
<feature type="region of interest" description="Disordered" evidence="5">
    <location>
        <begin position="498"/>
        <end position="613"/>
    </location>
</feature>
<organism evidence="7 8">
    <name type="scientific">Seiridium cardinale</name>
    <dbReference type="NCBI Taxonomy" id="138064"/>
    <lineage>
        <taxon>Eukaryota</taxon>
        <taxon>Fungi</taxon>
        <taxon>Dikarya</taxon>
        <taxon>Ascomycota</taxon>
        <taxon>Pezizomycotina</taxon>
        <taxon>Sordariomycetes</taxon>
        <taxon>Xylariomycetidae</taxon>
        <taxon>Amphisphaeriales</taxon>
        <taxon>Sporocadaceae</taxon>
        <taxon>Seiridium</taxon>
    </lineage>
</organism>
<feature type="compositionally biased region" description="Low complexity" evidence="5">
    <location>
        <begin position="203"/>
        <end position="219"/>
    </location>
</feature>
<keyword evidence="2 4" id="KW-0863">Zinc-finger</keyword>
<dbReference type="PROSITE" id="PS51501">
    <property type="entry name" value="ZF_DNL"/>
    <property type="match status" value="1"/>
</dbReference>
<dbReference type="Pfam" id="PF05180">
    <property type="entry name" value="zf-DNL"/>
    <property type="match status" value="1"/>
</dbReference>
<feature type="region of interest" description="Disordered" evidence="5">
    <location>
        <begin position="673"/>
        <end position="696"/>
    </location>
</feature>
<dbReference type="InterPro" id="IPR024158">
    <property type="entry name" value="Mt_import_TIM15"/>
</dbReference>
<feature type="region of interest" description="Disordered" evidence="5">
    <location>
        <begin position="274"/>
        <end position="318"/>
    </location>
</feature>
<evidence type="ECO:0000256" key="1">
    <source>
        <dbReference type="ARBA" id="ARBA00022723"/>
    </source>
</evidence>
<feature type="compositionally biased region" description="Polar residues" evidence="5">
    <location>
        <begin position="277"/>
        <end position="288"/>
    </location>
</feature>
<feature type="region of interest" description="Disordered" evidence="5">
    <location>
        <begin position="728"/>
        <end position="821"/>
    </location>
</feature>
<evidence type="ECO:0000313" key="7">
    <source>
        <dbReference type="EMBL" id="KAK9778393.1"/>
    </source>
</evidence>
<evidence type="ECO:0000259" key="6">
    <source>
        <dbReference type="PROSITE" id="PS51501"/>
    </source>
</evidence>
<protein>
    <submittedName>
        <fullName evidence="7">DNL-type domain-containing protein</fullName>
    </submittedName>
</protein>
<evidence type="ECO:0000313" key="8">
    <source>
        <dbReference type="Proteomes" id="UP001465668"/>
    </source>
</evidence>
<comment type="caution">
    <text evidence="7">The sequence shown here is derived from an EMBL/GenBank/DDBJ whole genome shotgun (WGS) entry which is preliminary data.</text>
</comment>
<dbReference type="EMBL" id="JARVKM010000016">
    <property type="protein sequence ID" value="KAK9778393.1"/>
    <property type="molecule type" value="Genomic_DNA"/>
</dbReference>
<feature type="region of interest" description="Disordered" evidence="5">
    <location>
        <begin position="163"/>
        <end position="245"/>
    </location>
</feature>
<keyword evidence="1" id="KW-0479">Metal-binding</keyword>
<evidence type="ECO:0000256" key="4">
    <source>
        <dbReference type="PROSITE-ProRule" id="PRU00834"/>
    </source>
</evidence>
<dbReference type="PANTHER" id="PTHR20922">
    <property type="entry name" value="DNL-TYPE ZINC FINGER PROTEIN"/>
    <property type="match status" value="1"/>
</dbReference>
<evidence type="ECO:0000256" key="2">
    <source>
        <dbReference type="ARBA" id="ARBA00022771"/>
    </source>
</evidence>
<feature type="region of interest" description="Disordered" evidence="5">
    <location>
        <begin position="48"/>
        <end position="76"/>
    </location>
</feature>
<reference evidence="7 8" key="1">
    <citation type="submission" date="2024-02" db="EMBL/GenBank/DDBJ databases">
        <title>First draft genome assembly of two strains of Seiridium cardinale.</title>
        <authorList>
            <person name="Emiliani G."/>
            <person name="Scali E."/>
        </authorList>
    </citation>
    <scope>NUCLEOTIDE SEQUENCE [LARGE SCALE GENOMIC DNA]</scope>
    <source>
        <strain evidence="7 8">BM-138-000479</strain>
    </source>
</reference>
<feature type="domain" description="DNL-type" evidence="6">
    <location>
        <begin position="77"/>
        <end position="172"/>
    </location>
</feature>
<evidence type="ECO:0000256" key="5">
    <source>
        <dbReference type="SAM" id="MobiDB-lite"/>
    </source>
</evidence>
<feature type="compositionally biased region" description="Polar residues" evidence="5">
    <location>
        <begin position="229"/>
        <end position="242"/>
    </location>
</feature>
<feature type="compositionally biased region" description="Basic and acidic residues" evidence="5">
    <location>
        <begin position="187"/>
        <end position="201"/>
    </location>
</feature>
<accession>A0ABR2XX53</accession>
<feature type="compositionally biased region" description="Polar residues" evidence="5">
    <location>
        <begin position="498"/>
        <end position="512"/>
    </location>
</feature>
<dbReference type="Proteomes" id="UP001465668">
    <property type="component" value="Unassembled WGS sequence"/>
</dbReference>
<keyword evidence="8" id="KW-1185">Reference proteome</keyword>
<feature type="compositionally biased region" description="Basic and acidic residues" evidence="5">
    <location>
        <begin position="595"/>
        <end position="604"/>
    </location>
</feature>
<feature type="compositionally biased region" description="Basic and acidic residues" evidence="5">
    <location>
        <begin position="63"/>
        <end position="76"/>
    </location>
</feature>
<proteinExistence type="predicted"/>
<dbReference type="PANTHER" id="PTHR20922:SF13">
    <property type="entry name" value="DNL-TYPE ZINC FINGER PROTEIN"/>
    <property type="match status" value="1"/>
</dbReference>
<dbReference type="InterPro" id="IPR007853">
    <property type="entry name" value="Znf_DNL-typ"/>
</dbReference>
<keyword evidence="3" id="KW-0862">Zinc</keyword>
<evidence type="ECO:0000256" key="3">
    <source>
        <dbReference type="ARBA" id="ARBA00022833"/>
    </source>
</evidence>